<reference evidence="2" key="1">
    <citation type="submission" date="2016-11" db="UniProtKB">
        <authorList>
            <consortium name="WormBaseParasite"/>
        </authorList>
    </citation>
    <scope>IDENTIFICATION</scope>
</reference>
<proteinExistence type="predicted"/>
<dbReference type="WBParaSite" id="Hba_17672">
    <property type="protein sequence ID" value="Hba_17672"/>
    <property type="gene ID" value="Hba_17672"/>
</dbReference>
<dbReference type="Proteomes" id="UP000095283">
    <property type="component" value="Unplaced"/>
</dbReference>
<dbReference type="AlphaFoldDB" id="A0A1I7XIU7"/>
<name>A0A1I7XIU7_HETBA</name>
<protein>
    <submittedName>
        <fullName evidence="2">RRM domain-containing protein</fullName>
    </submittedName>
</protein>
<dbReference type="InterPro" id="IPR012677">
    <property type="entry name" value="Nucleotide-bd_a/b_plait_sf"/>
</dbReference>
<evidence type="ECO:0000313" key="1">
    <source>
        <dbReference type="Proteomes" id="UP000095283"/>
    </source>
</evidence>
<evidence type="ECO:0000313" key="2">
    <source>
        <dbReference type="WBParaSite" id="Hba_17672"/>
    </source>
</evidence>
<organism evidence="1 2">
    <name type="scientific">Heterorhabditis bacteriophora</name>
    <name type="common">Entomopathogenic nematode worm</name>
    <dbReference type="NCBI Taxonomy" id="37862"/>
    <lineage>
        <taxon>Eukaryota</taxon>
        <taxon>Metazoa</taxon>
        <taxon>Ecdysozoa</taxon>
        <taxon>Nematoda</taxon>
        <taxon>Chromadorea</taxon>
        <taxon>Rhabditida</taxon>
        <taxon>Rhabditina</taxon>
        <taxon>Rhabditomorpha</taxon>
        <taxon>Strongyloidea</taxon>
        <taxon>Heterorhabditidae</taxon>
        <taxon>Heterorhabditis</taxon>
    </lineage>
</organism>
<dbReference type="Gene3D" id="3.30.70.330">
    <property type="match status" value="1"/>
</dbReference>
<sequence length="110" mass="12494">MEVDGDGSESKQKIPQTSYIRLRGLPYSAKESNKVILVFTVSIDELATLKRRGLVTDDGKVVRLRGIPFTSTVQDIKDFFTGKTSIYLPPFYRHCCFTIIFCYAAYPLVF</sequence>
<accession>A0A1I7XIU7</accession>
<keyword evidence="1" id="KW-1185">Reference proteome</keyword>